<dbReference type="InterPro" id="IPR005625">
    <property type="entry name" value="PepSY-ass_TM"/>
</dbReference>
<evidence type="ECO:0000256" key="1">
    <source>
        <dbReference type="SAM" id="Phobius"/>
    </source>
</evidence>
<proteinExistence type="predicted"/>
<dbReference type="PROSITE" id="PS51257">
    <property type="entry name" value="PROKAR_LIPOPROTEIN"/>
    <property type="match status" value="1"/>
</dbReference>
<feature type="transmembrane region" description="Helical" evidence="1">
    <location>
        <begin position="341"/>
        <end position="362"/>
    </location>
</feature>
<comment type="caution">
    <text evidence="3">The sequence shown here is derived from an EMBL/GenBank/DDBJ whole genome shotgun (WGS) entry which is preliminary data.</text>
</comment>
<evidence type="ECO:0000313" key="3">
    <source>
        <dbReference type="EMBL" id="MFD0998000.1"/>
    </source>
</evidence>
<dbReference type="Proteomes" id="UP001597112">
    <property type="component" value="Unassembled WGS sequence"/>
</dbReference>
<dbReference type="Pfam" id="PF03413">
    <property type="entry name" value="PepSY"/>
    <property type="match status" value="1"/>
</dbReference>
<feature type="transmembrane region" description="Helical" evidence="1">
    <location>
        <begin position="12"/>
        <end position="34"/>
    </location>
</feature>
<sequence length="405" mass="45973">MTLKKVIGKIHLWLGLSSGLIVFIIAITGCIYAFQAEIQDATQPYRFVEAQNKPVLPPSQLKAIAEKELPGRKIHAVLYAKPGKAAQVIFYNFEPEYYYLVYMNPYTGEVLQVRDENAGFFRFILLGHFYLWLPYEIGQPVVASATLVFLVMLISGIILWWPKNKAAAKQRFSIKWSARWRRKNYDLHNVLGFYATWIAIILVVTGLVWGFQWFATGLYTIAGGEKSLMYVDPASDTTHRVLASAPVIDQVWDKIKIEHPVAEVVEVHIPETSASSIAVTINSDENTYWKTDYRYFDQYSLKELSVDHVYGRFGKSSVADKLIRMNYDIHVGAIFGIAGKILMFCISLICASLPVTGCYIWWGRRKKKADELEDDVVPVATPVKTTQTFSRPVIRPVNRGADIEV</sequence>
<dbReference type="Pfam" id="PF03929">
    <property type="entry name" value="PepSY_TM"/>
    <property type="match status" value="1"/>
</dbReference>
<keyword evidence="1" id="KW-0472">Membrane</keyword>
<protein>
    <submittedName>
        <fullName evidence="3">PepSY-associated TM helix domain-containing protein</fullName>
    </submittedName>
</protein>
<evidence type="ECO:0000313" key="4">
    <source>
        <dbReference type="Proteomes" id="UP001597112"/>
    </source>
</evidence>
<feature type="transmembrane region" description="Helical" evidence="1">
    <location>
        <begin position="191"/>
        <end position="211"/>
    </location>
</feature>
<feature type="transmembrane region" description="Helical" evidence="1">
    <location>
        <begin position="141"/>
        <end position="161"/>
    </location>
</feature>
<keyword evidence="1" id="KW-1133">Transmembrane helix</keyword>
<gene>
    <name evidence="3" type="ORF">ACFQ21_01740</name>
</gene>
<name>A0ABW3JWC5_9BACT</name>
<dbReference type="PANTHER" id="PTHR34219:SF3">
    <property type="entry name" value="BLL7967 PROTEIN"/>
    <property type="match status" value="1"/>
</dbReference>
<dbReference type="RefSeq" id="WP_377573931.1">
    <property type="nucleotide sequence ID" value="NZ_JBHTKA010000001.1"/>
</dbReference>
<keyword evidence="1" id="KW-0812">Transmembrane</keyword>
<accession>A0ABW3JWC5</accession>
<keyword evidence="4" id="KW-1185">Reference proteome</keyword>
<dbReference type="EMBL" id="JBHTKA010000001">
    <property type="protein sequence ID" value="MFD0998000.1"/>
    <property type="molecule type" value="Genomic_DNA"/>
</dbReference>
<dbReference type="PANTHER" id="PTHR34219">
    <property type="entry name" value="IRON-REGULATED INNER MEMBRANE PROTEIN-RELATED"/>
    <property type="match status" value="1"/>
</dbReference>
<feature type="domain" description="PepSY" evidence="2">
    <location>
        <begin position="56"/>
        <end position="111"/>
    </location>
</feature>
<evidence type="ECO:0000259" key="2">
    <source>
        <dbReference type="Pfam" id="PF03413"/>
    </source>
</evidence>
<dbReference type="InterPro" id="IPR025711">
    <property type="entry name" value="PepSY"/>
</dbReference>
<organism evidence="3 4">
    <name type="scientific">Ohtaekwangia kribbensis</name>
    <dbReference type="NCBI Taxonomy" id="688913"/>
    <lineage>
        <taxon>Bacteria</taxon>
        <taxon>Pseudomonadati</taxon>
        <taxon>Bacteroidota</taxon>
        <taxon>Cytophagia</taxon>
        <taxon>Cytophagales</taxon>
        <taxon>Fulvivirgaceae</taxon>
        <taxon>Ohtaekwangia</taxon>
    </lineage>
</organism>
<reference evidence="4" key="1">
    <citation type="journal article" date="2019" name="Int. J. Syst. Evol. Microbiol.">
        <title>The Global Catalogue of Microorganisms (GCM) 10K type strain sequencing project: providing services to taxonomists for standard genome sequencing and annotation.</title>
        <authorList>
            <consortium name="The Broad Institute Genomics Platform"/>
            <consortium name="The Broad Institute Genome Sequencing Center for Infectious Disease"/>
            <person name="Wu L."/>
            <person name="Ma J."/>
        </authorList>
    </citation>
    <scope>NUCLEOTIDE SEQUENCE [LARGE SCALE GENOMIC DNA]</scope>
    <source>
        <strain evidence="4">CCUG 58938</strain>
    </source>
</reference>